<protein>
    <recommendedName>
        <fullName evidence="4">DUF1850 domain-containing protein</fullName>
    </recommendedName>
</protein>
<dbReference type="AlphaFoldDB" id="A0AA35G9M3"/>
<reference evidence="2" key="1">
    <citation type="submission" date="2022-03" db="EMBL/GenBank/DDBJ databases">
        <title>Complete genome sequence of Caldinitratiruptor microaerophilus.</title>
        <authorList>
            <person name="Mukaiyama R."/>
            <person name="Nishiyama T."/>
            <person name="Ueda K."/>
        </authorList>
    </citation>
    <scope>NUCLEOTIDE SEQUENCE</scope>
    <source>
        <strain evidence="2">JCM 16183</strain>
    </source>
</reference>
<evidence type="ECO:0000256" key="1">
    <source>
        <dbReference type="SAM" id="SignalP"/>
    </source>
</evidence>
<accession>A0AA35G9M3</accession>
<dbReference type="InterPro" id="IPR015001">
    <property type="entry name" value="DUF1850"/>
</dbReference>
<evidence type="ECO:0008006" key="4">
    <source>
        <dbReference type="Google" id="ProtNLM"/>
    </source>
</evidence>
<feature type="chain" id="PRO_5041361298" description="DUF1850 domain-containing protein" evidence="1">
    <location>
        <begin position="21"/>
        <end position="172"/>
    </location>
</feature>
<dbReference type="EMBL" id="AP025628">
    <property type="protein sequence ID" value="BDG61623.1"/>
    <property type="molecule type" value="Genomic_DNA"/>
</dbReference>
<dbReference type="Pfam" id="PF08905">
    <property type="entry name" value="DUF1850"/>
    <property type="match status" value="1"/>
</dbReference>
<dbReference type="Proteomes" id="UP001163687">
    <property type="component" value="Chromosome"/>
</dbReference>
<gene>
    <name evidence="2" type="ORF">caldi_27130</name>
</gene>
<name>A0AA35G9M3_9FIRM</name>
<sequence>MGAAALAAVALLLFPSRALTVRGARDGDLIWAAPVRAGEEFRLTWIHTVTRRPVTETYAVTAGGRLRLVEMVFDQFGANLPHRPEGGTTWRIERDRIVVTGYDTVLDRLYLGVAPYGHWLQVGGREWDLLAGAGADRSVRLAAERLPFIRILVTEVWQWRNTRPLRGTPKRS</sequence>
<keyword evidence="1" id="KW-0732">Signal</keyword>
<evidence type="ECO:0000313" key="3">
    <source>
        <dbReference type="Proteomes" id="UP001163687"/>
    </source>
</evidence>
<keyword evidence="3" id="KW-1185">Reference proteome</keyword>
<dbReference type="KEGG" id="cmic:caldi_27130"/>
<organism evidence="2 3">
    <name type="scientific">Caldinitratiruptor microaerophilus</name>
    <dbReference type="NCBI Taxonomy" id="671077"/>
    <lineage>
        <taxon>Bacteria</taxon>
        <taxon>Bacillati</taxon>
        <taxon>Bacillota</taxon>
        <taxon>Clostridia</taxon>
        <taxon>Eubacteriales</taxon>
        <taxon>Symbiobacteriaceae</taxon>
        <taxon>Caldinitratiruptor</taxon>
    </lineage>
</organism>
<evidence type="ECO:0000313" key="2">
    <source>
        <dbReference type="EMBL" id="BDG61623.1"/>
    </source>
</evidence>
<proteinExistence type="predicted"/>
<feature type="signal peptide" evidence="1">
    <location>
        <begin position="1"/>
        <end position="20"/>
    </location>
</feature>